<evidence type="ECO:0000313" key="4">
    <source>
        <dbReference type="EMBL" id="MFC3713755.1"/>
    </source>
</evidence>
<dbReference type="Proteomes" id="UP001595615">
    <property type="component" value="Unassembled WGS sequence"/>
</dbReference>
<dbReference type="GO" id="GO:0016787">
    <property type="term" value="F:hydrolase activity"/>
    <property type="evidence" value="ECO:0007669"/>
    <property type="project" value="UniProtKB-KW"/>
</dbReference>
<dbReference type="Pfam" id="PF00326">
    <property type="entry name" value="Peptidase_S9"/>
    <property type="match status" value="1"/>
</dbReference>
<feature type="signal peptide" evidence="2">
    <location>
        <begin position="1"/>
        <end position="24"/>
    </location>
</feature>
<evidence type="ECO:0000259" key="3">
    <source>
        <dbReference type="Pfam" id="PF00326"/>
    </source>
</evidence>
<dbReference type="InterPro" id="IPR001375">
    <property type="entry name" value="Peptidase_S9_cat"/>
</dbReference>
<feature type="domain" description="Peptidase S9 prolyl oligopeptidase catalytic" evidence="3">
    <location>
        <begin position="455"/>
        <end position="658"/>
    </location>
</feature>
<feature type="chain" id="PRO_5045258883" evidence="2">
    <location>
        <begin position="25"/>
        <end position="662"/>
    </location>
</feature>
<dbReference type="PANTHER" id="PTHR42776">
    <property type="entry name" value="SERINE PEPTIDASE S9 FAMILY MEMBER"/>
    <property type="match status" value="1"/>
</dbReference>
<dbReference type="EC" id="3.4.-.-" evidence="4"/>
<keyword evidence="1 4" id="KW-0378">Hydrolase</keyword>
<dbReference type="Gene3D" id="3.40.50.1820">
    <property type="entry name" value="alpha/beta hydrolase"/>
    <property type="match status" value="1"/>
</dbReference>
<reference evidence="5" key="1">
    <citation type="journal article" date="2019" name="Int. J. Syst. Evol. Microbiol.">
        <title>The Global Catalogue of Microorganisms (GCM) 10K type strain sequencing project: providing services to taxonomists for standard genome sequencing and annotation.</title>
        <authorList>
            <consortium name="The Broad Institute Genomics Platform"/>
            <consortium name="The Broad Institute Genome Sequencing Center for Infectious Disease"/>
            <person name="Wu L."/>
            <person name="Ma J."/>
        </authorList>
    </citation>
    <scope>NUCLEOTIDE SEQUENCE [LARGE SCALE GENOMIC DNA]</scope>
    <source>
        <strain evidence="5">KCTC 42644</strain>
    </source>
</reference>
<comment type="caution">
    <text evidence="4">The sequence shown here is derived from an EMBL/GenBank/DDBJ whole genome shotgun (WGS) entry which is preliminary data.</text>
</comment>
<dbReference type="InterPro" id="IPR029058">
    <property type="entry name" value="AB_hydrolase_fold"/>
</dbReference>
<keyword evidence="2" id="KW-0732">Signal</keyword>
<keyword evidence="5" id="KW-1185">Reference proteome</keyword>
<name>A0ABV7XC61_9SPHN</name>
<organism evidence="4 5">
    <name type="scientific">Sphingoaurantiacus capsulatus</name>
    <dbReference type="NCBI Taxonomy" id="1771310"/>
    <lineage>
        <taxon>Bacteria</taxon>
        <taxon>Pseudomonadati</taxon>
        <taxon>Pseudomonadota</taxon>
        <taxon>Alphaproteobacteria</taxon>
        <taxon>Sphingomonadales</taxon>
        <taxon>Sphingosinicellaceae</taxon>
        <taxon>Sphingoaurantiacus</taxon>
    </lineage>
</organism>
<dbReference type="SUPFAM" id="SSF53474">
    <property type="entry name" value="alpha/beta-Hydrolases"/>
    <property type="match status" value="1"/>
</dbReference>
<evidence type="ECO:0000256" key="1">
    <source>
        <dbReference type="ARBA" id="ARBA00022801"/>
    </source>
</evidence>
<dbReference type="PANTHER" id="PTHR42776:SF27">
    <property type="entry name" value="DIPEPTIDYL PEPTIDASE FAMILY MEMBER 6"/>
    <property type="match status" value="1"/>
</dbReference>
<evidence type="ECO:0000256" key="2">
    <source>
        <dbReference type="SAM" id="SignalP"/>
    </source>
</evidence>
<evidence type="ECO:0000313" key="5">
    <source>
        <dbReference type="Proteomes" id="UP001595615"/>
    </source>
</evidence>
<protein>
    <submittedName>
        <fullName evidence="4">Alpha/beta hydrolase family protein</fullName>
        <ecNumber evidence="4">3.4.-.-</ecNumber>
    </submittedName>
</protein>
<dbReference type="RefSeq" id="WP_380862558.1">
    <property type="nucleotide sequence ID" value="NZ_JBHRXV010000011.1"/>
</dbReference>
<gene>
    <name evidence="4" type="ORF">ACFOMD_14355</name>
</gene>
<sequence length="662" mass="71907">MSRFITRAALVALVTGTLAAPAQAQMADLAVKFGAREAFNGVALSPDGSRISYLNPVAGRATAVVVVDIKSGAMKPVLSTSDPNMRINWCDWIKMDRIACQMSGERRDIGDNFGISRMIAVNADGSEMKEIGARQTARAVGVNSYGGTIIDYLPDDPDNILMEVYKLPEESVGTLKADTEGGLTVVSINSRTGRSRTVEGAVPNGGDFMSDRRGRVRLRSLAEMKDTASYTSYSSGTYRWFYRPKTSNNWVPLGISNARDVSTLEVLGFDESGDNILALKPHNGRQALFKIAADGSNREELLFAQDQVDVSGIKRIGKYFRPVGANYSSDYNHIEYFDPALEKLAASLGRALPGKPEINVIDETWDGSKLLLFAGTDVNPGAYYLFDKATKSLGKLSDTRPGTDGMKFGEMTPVRYTARDGASIPGYLTLPPGKDGKNLPTIILPHGGPSARDTWGFDWLVQYFSQLGYAVLQPNYRGSAGYGEAWLQQNGFKAWRTSIGDINDGARWLVAQGIADPKRMAIFGWSYGGYAALQANVVEPDLYKATIAVAPVTDLYELKEQSRYFGSFLINKDFIGAGPHVTEGSPAKNAAAIKTPVLMFHGDKDLNVDIRQAKLMESALKSAGKPVELIVYPNLQHSLIDSGARADLLLRSAKFLAANVPQ</sequence>
<dbReference type="EMBL" id="JBHRXV010000011">
    <property type="protein sequence ID" value="MFC3713755.1"/>
    <property type="molecule type" value="Genomic_DNA"/>
</dbReference>
<accession>A0ABV7XC61</accession>
<dbReference type="SUPFAM" id="SSF82171">
    <property type="entry name" value="DPP6 N-terminal domain-like"/>
    <property type="match status" value="1"/>
</dbReference>
<proteinExistence type="predicted"/>